<sequence>MDGVGSRIARVEIIRGSHNSSLLGTVKAISVVTHASNASILSEVTSNGSLKRVMIASCKRDSSTMSSTKGLNNVLHINLHSIHSTRSQVSMELIIEVENLLWVHQA</sequence>
<evidence type="ECO:0000313" key="1">
    <source>
        <dbReference type="EMBL" id="WVZ04664.1"/>
    </source>
</evidence>
<dbReference type="AlphaFoldDB" id="A0AAQ3N7R7"/>
<dbReference type="Proteomes" id="UP001374535">
    <property type="component" value="Chromosome 6"/>
</dbReference>
<accession>A0AAQ3N7R7</accession>
<gene>
    <name evidence="1" type="ORF">V8G54_018010</name>
</gene>
<dbReference type="EMBL" id="CP144695">
    <property type="protein sequence ID" value="WVZ04664.1"/>
    <property type="molecule type" value="Genomic_DNA"/>
</dbReference>
<protein>
    <submittedName>
        <fullName evidence="1">Uncharacterized protein</fullName>
    </submittedName>
</protein>
<evidence type="ECO:0000313" key="2">
    <source>
        <dbReference type="Proteomes" id="UP001374535"/>
    </source>
</evidence>
<reference evidence="1 2" key="1">
    <citation type="journal article" date="2023" name="Life. Sci Alliance">
        <title>Evolutionary insights into 3D genome organization and epigenetic landscape of Vigna mungo.</title>
        <authorList>
            <person name="Junaid A."/>
            <person name="Singh B."/>
            <person name="Bhatia S."/>
        </authorList>
    </citation>
    <scope>NUCLEOTIDE SEQUENCE [LARGE SCALE GENOMIC DNA]</scope>
    <source>
        <strain evidence="1">Urdbean</strain>
    </source>
</reference>
<keyword evidence="2" id="KW-1185">Reference proteome</keyword>
<proteinExistence type="predicted"/>
<organism evidence="1 2">
    <name type="scientific">Vigna mungo</name>
    <name type="common">Black gram</name>
    <name type="synonym">Phaseolus mungo</name>
    <dbReference type="NCBI Taxonomy" id="3915"/>
    <lineage>
        <taxon>Eukaryota</taxon>
        <taxon>Viridiplantae</taxon>
        <taxon>Streptophyta</taxon>
        <taxon>Embryophyta</taxon>
        <taxon>Tracheophyta</taxon>
        <taxon>Spermatophyta</taxon>
        <taxon>Magnoliopsida</taxon>
        <taxon>eudicotyledons</taxon>
        <taxon>Gunneridae</taxon>
        <taxon>Pentapetalae</taxon>
        <taxon>rosids</taxon>
        <taxon>fabids</taxon>
        <taxon>Fabales</taxon>
        <taxon>Fabaceae</taxon>
        <taxon>Papilionoideae</taxon>
        <taxon>50 kb inversion clade</taxon>
        <taxon>NPAAA clade</taxon>
        <taxon>indigoferoid/millettioid clade</taxon>
        <taxon>Phaseoleae</taxon>
        <taxon>Vigna</taxon>
    </lineage>
</organism>
<name>A0AAQ3N7R7_VIGMU</name>